<dbReference type="PANTHER" id="PTHR43358:SF4">
    <property type="entry name" value="ALPHA_BETA HYDROLASE FOLD-1 DOMAIN-CONTAINING PROTEIN"/>
    <property type="match status" value="1"/>
</dbReference>
<dbReference type="InterPro" id="IPR022742">
    <property type="entry name" value="Hydrolase_4"/>
</dbReference>
<dbReference type="SUPFAM" id="SSF53474">
    <property type="entry name" value="alpha/beta-Hydrolases"/>
    <property type="match status" value="1"/>
</dbReference>
<keyword evidence="2" id="KW-0378">Hydrolase</keyword>
<proteinExistence type="predicted"/>
<feature type="domain" description="Serine aminopeptidase S33" evidence="1">
    <location>
        <begin position="97"/>
        <end position="214"/>
    </location>
</feature>
<comment type="caution">
    <text evidence="2">The sequence shown here is derived from an EMBL/GenBank/DDBJ whole genome shotgun (WGS) entry which is preliminary data.</text>
</comment>
<sequence>MKKTLLITASSVIVVLLVGLLFAGNYFYGKGIKRGTDVELHRGSTEEVNTSPVSGNKQPLNKAKNWYENQDKQTLTLTSFDDLTLQAKYIKNEKASDKTAILAHGFRKTGDAMGDLAKFYYDKGFSILLPDARGHGDSDGDYIGYGWHDRLDYIDWIDRMITEYNTDDIILHGNSMGAATVLMASGEELPDEVKGIVADSGYTTVKAELAHQLNHLYSLPSFPLLDVTSLITNVRAGYMLGEGSAVEQVKQNTRPLMIIHGGSDELVPTDMAKEIYDAASGDKSLWIIPDAEHKEAFDMKTKLFKKRVGAFVDRALNK</sequence>
<dbReference type="Gene3D" id="3.40.50.1820">
    <property type="entry name" value="alpha/beta hydrolase"/>
    <property type="match status" value="1"/>
</dbReference>
<dbReference type="InterPro" id="IPR052920">
    <property type="entry name" value="DNA-binding_regulatory"/>
</dbReference>
<accession>A0ABP3J4S9</accession>
<evidence type="ECO:0000313" key="2">
    <source>
        <dbReference type="EMBL" id="GAA0441573.1"/>
    </source>
</evidence>
<evidence type="ECO:0000259" key="1">
    <source>
        <dbReference type="Pfam" id="PF12146"/>
    </source>
</evidence>
<keyword evidence="3" id="KW-1185">Reference proteome</keyword>
<dbReference type="RefSeq" id="WP_343752555.1">
    <property type="nucleotide sequence ID" value="NZ_BAAADM010000047.1"/>
</dbReference>
<dbReference type="GO" id="GO:0016787">
    <property type="term" value="F:hydrolase activity"/>
    <property type="evidence" value="ECO:0007669"/>
    <property type="project" value="UniProtKB-KW"/>
</dbReference>
<evidence type="ECO:0000313" key="3">
    <source>
        <dbReference type="Proteomes" id="UP001501459"/>
    </source>
</evidence>
<protein>
    <submittedName>
        <fullName evidence="2">Alpha/beta hydrolase</fullName>
    </submittedName>
</protein>
<reference evidence="3" key="1">
    <citation type="journal article" date="2019" name="Int. J. Syst. Evol. Microbiol.">
        <title>The Global Catalogue of Microorganisms (GCM) 10K type strain sequencing project: providing services to taxonomists for standard genome sequencing and annotation.</title>
        <authorList>
            <consortium name="The Broad Institute Genomics Platform"/>
            <consortium name="The Broad Institute Genome Sequencing Center for Infectious Disease"/>
            <person name="Wu L."/>
            <person name="Ma J."/>
        </authorList>
    </citation>
    <scope>NUCLEOTIDE SEQUENCE [LARGE SCALE GENOMIC DNA]</scope>
    <source>
        <strain evidence="3">JCM 12149</strain>
    </source>
</reference>
<dbReference type="PANTHER" id="PTHR43358">
    <property type="entry name" value="ALPHA/BETA-HYDROLASE"/>
    <property type="match status" value="1"/>
</dbReference>
<dbReference type="InterPro" id="IPR029058">
    <property type="entry name" value="AB_hydrolase_fold"/>
</dbReference>
<dbReference type="Proteomes" id="UP001501459">
    <property type="component" value="Unassembled WGS sequence"/>
</dbReference>
<dbReference type="Pfam" id="PF12146">
    <property type="entry name" value="Hydrolase_4"/>
    <property type="match status" value="1"/>
</dbReference>
<gene>
    <name evidence="2" type="ORF">GCM10008983_18400</name>
</gene>
<organism evidence="2 3">
    <name type="scientific">Lentibacillus halophilus</name>
    <dbReference type="NCBI Taxonomy" id="295065"/>
    <lineage>
        <taxon>Bacteria</taxon>
        <taxon>Bacillati</taxon>
        <taxon>Bacillota</taxon>
        <taxon>Bacilli</taxon>
        <taxon>Bacillales</taxon>
        <taxon>Bacillaceae</taxon>
        <taxon>Lentibacillus</taxon>
    </lineage>
</organism>
<dbReference type="EMBL" id="BAAADM010000047">
    <property type="protein sequence ID" value="GAA0441573.1"/>
    <property type="molecule type" value="Genomic_DNA"/>
</dbReference>
<name>A0ABP3J4S9_9BACI</name>